<dbReference type="OrthoDB" id="429520at2759"/>
<comment type="subcellular location">
    <subcellularLocation>
        <location evidence="1">Cytoplasm</location>
        <location evidence="1">Cytoskeleton</location>
    </subcellularLocation>
</comment>
<evidence type="ECO:0000256" key="1">
    <source>
        <dbReference type="ARBA" id="ARBA00004245"/>
    </source>
</evidence>
<dbReference type="GO" id="GO:0030833">
    <property type="term" value="P:regulation of actin filament polymerization"/>
    <property type="evidence" value="ECO:0007669"/>
    <property type="project" value="InterPro"/>
</dbReference>
<feature type="region of interest" description="Disordered" evidence="6">
    <location>
        <begin position="135"/>
        <end position="172"/>
    </location>
</feature>
<reference evidence="7" key="1">
    <citation type="submission" date="2021-02" db="EMBL/GenBank/DDBJ databases">
        <title>Genome sequence Cadophora malorum strain M34.</title>
        <authorList>
            <person name="Stefanovic E."/>
            <person name="Vu D."/>
            <person name="Scully C."/>
            <person name="Dijksterhuis J."/>
            <person name="Roader J."/>
            <person name="Houbraken J."/>
        </authorList>
    </citation>
    <scope>NUCLEOTIDE SEQUENCE</scope>
    <source>
        <strain evidence="7">M34</strain>
    </source>
</reference>
<dbReference type="GO" id="GO:0005885">
    <property type="term" value="C:Arp2/3 protein complex"/>
    <property type="evidence" value="ECO:0007669"/>
    <property type="project" value="InterPro"/>
</dbReference>
<name>A0A8H7TF75_9HELO</name>
<dbReference type="InterPro" id="IPR036743">
    <property type="entry name" value="ARPC5_sf"/>
</dbReference>
<dbReference type="GO" id="GO:0034314">
    <property type="term" value="P:Arp2/3 complex-mediated actin nucleation"/>
    <property type="evidence" value="ECO:0007669"/>
    <property type="project" value="InterPro"/>
</dbReference>
<comment type="caution">
    <text evidence="7">The sequence shown here is derived from an EMBL/GenBank/DDBJ whole genome shotgun (WGS) entry which is preliminary data.</text>
</comment>
<comment type="similarity">
    <text evidence="2 5">Belongs to the ARPC5 family.</text>
</comment>
<keyword evidence="3" id="KW-0963">Cytoplasm</keyword>
<organism evidence="7 8">
    <name type="scientific">Cadophora malorum</name>
    <dbReference type="NCBI Taxonomy" id="108018"/>
    <lineage>
        <taxon>Eukaryota</taxon>
        <taxon>Fungi</taxon>
        <taxon>Dikarya</taxon>
        <taxon>Ascomycota</taxon>
        <taxon>Pezizomycotina</taxon>
        <taxon>Leotiomycetes</taxon>
        <taxon>Helotiales</taxon>
        <taxon>Ploettnerulaceae</taxon>
        <taxon>Cadophora</taxon>
    </lineage>
</organism>
<dbReference type="EMBL" id="JAFJYH010000137">
    <property type="protein sequence ID" value="KAG4418097.1"/>
    <property type="molecule type" value="Genomic_DNA"/>
</dbReference>
<dbReference type="PANTHER" id="PTHR12644">
    <property type="entry name" value="ARP2/3 COMPLEX 16 KD SUBUNIT P16-ARC"/>
    <property type="match status" value="1"/>
</dbReference>
<evidence type="ECO:0000256" key="4">
    <source>
        <dbReference type="ARBA" id="ARBA00023212"/>
    </source>
</evidence>
<evidence type="ECO:0000256" key="5">
    <source>
        <dbReference type="RuleBase" id="RU004301"/>
    </source>
</evidence>
<evidence type="ECO:0000313" key="8">
    <source>
        <dbReference type="Proteomes" id="UP000664132"/>
    </source>
</evidence>
<comment type="function">
    <text evidence="5">Functions as component of the Arp2/3 complex which is involved in regulation of actin polymerization and together with an activating nucleation-promoting factor (NPF) mediates the formation of branched actin networks. Arp2/3 complex plays a critical role in the control of cell morphogenesis via the modulation of cell polarity development.</text>
</comment>
<proteinExistence type="inferred from homology"/>
<dbReference type="Proteomes" id="UP000664132">
    <property type="component" value="Unassembled WGS sequence"/>
</dbReference>
<dbReference type="Gene3D" id="1.25.40.190">
    <property type="entry name" value="Actin-related protein 2/3 complex subunit 5"/>
    <property type="match status" value="1"/>
</dbReference>
<dbReference type="AlphaFoldDB" id="A0A8H7TF75"/>
<dbReference type="SUPFAM" id="SSF69103">
    <property type="entry name" value="Arp2/3 complex 16 kDa subunit ARPC5"/>
    <property type="match status" value="1"/>
</dbReference>
<keyword evidence="8" id="KW-1185">Reference proteome</keyword>
<evidence type="ECO:0000256" key="6">
    <source>
        <dbReference type="SAM" id="MobiDB-lite"/>
    </source>
</evidence>
<protein>
    <recommendedName>
        <fullName evidence="5">Actin-related protein 2/3 complex subunit 5</fullName>
    </recommendedName>
</protein>
<dbReference type="InterPro" id="IPR006789">
    <property type="entry name" value="ARPC5"/>
</dbReference>
<sequence length="205" mass="21647">MSIIQQVTSASLSDNWRTINIDALDPESSSNFDTSTLHPAFAPVSENEVRGIGQQVRQLLRGGDPEGALRGALESAPYGGDAAVKDIHLQTVTEVLQSIKASEMTPMLQRIFGSEGGGEALDVLMKYLYKGMAASSTPTSKTPTRGSTLTPQSTGAGFSQMGGRPGAQNESSGSAMSVLLSWHEKVVDVAGLGCVGRCMTDWRKV</sequence>
<dbReference type="PIRSF" id="PIRSF039096">
    <property type="entry name" value="p16-ARC"/>
    <property type="match status" value="1"/>
</dbReference>
<dbReference type="Pfam" id="PF04699">
    <property type="entry name" value="P16-Arc"/>
    <property type="match status" value="1"/>
</dbReference>
<gene>
    <name evidence="7" type="ORF">IFR04_008758</name>
</gene>
<keyword evidence="4 5" id="KW-0206">Cytoskeleton</keyword>
<feature type="compositionally biased region" description="Low complexity" evidence="6">
    <location>
        <begin position="135"/>
        <end position="148"/>
    </location>
</feature>
<evidence type="ECO:0000313" key="7">
    <source>
        <dbReference type="EMBL" id="KAG4418097.1"/>
    </source>
</evidence>
<evidence type="ECO:0000256" key="2">
    <source>
        <dbReference type="ARBA" id="ARBA00006084"/>
    </source>
</evidence>
<evidence type="ECO:0000256" key="3">
    <source>
        <dbReference type="ARBA" id="ARBA00022490"/>
    </source>
</evidence>
<accession>A0A8H7TF75</accession>